<feature type="binding site" evidence="8">
    <location>
        <position position="246"/>
    </location>
    <ligand>
        <name>Mg(2+)</name>
        <dbReference type="ChEBI" id="CHEBI:18420"/>
    </ligand>
</feature>
<name>A0A1M7EQE5_9RHOB</name>
<dbReference type="GO" id="GO:0005524">
    <property type="term" value="F:ATP binding"/>
    <property type="evidence" value="ECO:0007669"/>
    <property type="project" value="UniProtKB-UniRule"/>
</dbReference>
<comment type="catalytic activity">
    <reaction evidence="8">
        <text>L-threonyl-[protein] + ATP = 3-O-(5'-adenylyl)-L-threonyl-[protein] + diphosphate</text>
        <dbReference type="Rhea" id="RHEA:54292"/>
        <dbReference type="Rhea" id="RHEA-COMP:11060"/>
        <dbReference type="Rhea" id="RHEA-COMP:13847"/>
        <dbReference type="ChEBI" id="CHEBI:30013"/>
        <dbReference type="ChEBI" id="CHEBI:30616"/>
        <dbReference type="ChEBI" id="CHEBI:33019"/>
        <dbReference type="ChEBI" id="CHEBI:138113"/>
        <dbReference type="EC" id="2.7.7.108"/>
    </reaction>
</comment>
<evidence type="ECO:0000256" key="5">
    <source>
        <dbReference type="ARBA" id="ARBA00022741"/>
    </source>
</evidence>
<keyword evidence="8" id="KW-0464">Manganese</keyword>
<feature type="active site" description="Proton acceptor" evidence="8">
    <location>
        <position position="245"/>
    </location>
</feature>
<dbReference type="AlphaFoldDB" id="A0A1M7EQE5"/>
<dbReference type="EMBL" id="FRBR01000007">
    <property type="protein sequence ID" value="SHL93888.1"/>
    <property type="molecule type" value="Genomic_DNA"/>
</dbReference>
<evidence type="ECO:0000256" key="8">
    <source>
        <dbReference type="HAMAP-Rule" id="MF_00692"/>
    </source>
</evidence>
<dbReference type="PANTHER" id="PTHR32057">
    <property type="entry name" value="PROTEIN ADENYLYLTRANSFERASE SELO, MITOCHONDRIAL"/>
    <property type="match status" value="1"/>
</dbReference>
<dbReference type="NCBIfam" id="NF000658">
    <property type="entry name" value="PRK00029.1"/>
    <property type="match status" value="1"/>
</dbReference>
<feature type="binding site" evidence="8">
    <location>
        <position position="109"/>
    </location>
    <ligand>
        <name>ATP</name>
        <dbReference type="ChEBI" id="CHEBI:30616"/>
    </ligand>
</feature>
<proteinExistence type="inferred from homology"/>
<comment type="function">
    <text evidence="8">Nucleotidyltransferase involved in the post-translational modification of proteins. It can catalyze the addition of adenosine monophosphate (AMP) or uridine monophosphate (UMP) to a protein, resulting in modifications known as AMPylation and UMPylation.</text>
</comment>
<feature type="binding site" evidence="8">
    <location>
        <position position="173"/>
    </location>
    <ligand>
        <name>ATP</name>
        <dbReference type="ChEBI" id="CHEBI:30616"/>
    </ligand>
</feature>
<accession>A0A1M7EQE5</accession>
<evidence type="ECO:0000256" key="4">
    <source>
        <dbReference type="ARBA" id="ARBA00022723"/>
    </source>
</evidence>
<evidence type="ECO:0000256" key="3">
    <source>
        <dbReference type="ARBA" id="ARBA00022695"/>
    </source>
</evidence>
<comment type="catalytic activity">
    <reaction evidence="8">
        <text>L-seryl-[protein] + UTP = O-(5'-uridylyl)-L-seryl-[protein] + diphosphate</text>
        <dbReference type="Rhea" id="RHEA:64604"/>
        <dbReference type="Rhea" id="RHEA-COMP:9863"/>
        <dbReference type="Rhea" id="RHEA-COMP:16635"/>
        <dbReference type="ChEBI" id="CHEBI:29999"/>
        <dbReference type="ChEBI" id="CHEBI:33019"/>
        <dbReference type="ChEBI" id="CHEBI:46398"/>
        <dbReference type="ChEBI" id="CHEBI:156051"/>
    </reaction>
</comment>
<evidence type="ECO:0000256" key="7">
    <source>
        <dbReference type="ARBA" id="ARBA00022842"/>
    </source>
</evidence>
<evidence type="ECO:0000256" key="1">
    <source>
        <dbReference type="ARBA" id="ARBA00009747"/>
    </source>
</evidence>
<feature type="binding site" evidence="8">
    <location>
        <position position="180"/>
    </location>
    <ligand>
        <name>ATP</name>
        <dbReference type="ChEBI" id="CHEBI:30616"/>
    </ligand>
</feature>
<organism evidence="10 11">
    <name type="scientific">Roseovarius pacificus</name>
    <dbReference type="NCBI Taxonomy" id="337701"/>
    <lineage>
        <taxon>Bacteria</taxon>
        <taxon>Pseudomonadati</taxon>
        <taxon>Pseudomonadota</taxon>
        <taxon>Alphaproteobacteria</taxon>
        <taxon>Rhodobacterales</taxon>
        <taxon>Roseobacteraceae</taxon>
        <taxon>Roseovarius</taxon>
    </lineage>
</organism>
<dbReference type="InterPro" id="IPR003846">
    <property type="entry name" value="SelO"/>
</dbReference>
<reference evidence="10 11" key="1">
    <citation type="submission" date="2016-11" db="EMBL/GenBank/DDBJ databases">
        <authorList>
            <person name="Jaros S."/>
            <person name="Januszkiewicz K."/>
            <person name="Wedrychowicz H."/>
        </authorList>
    </citation>
    <scope>NUCLEOTIDE SEQUENCE [LARGE SCALE GENOMIC DNA]</scope>
    <source>
        <strain evidence="10 11">DSM 29589</strain>
    </source>
</reference>
<dbReference type="GO" id="GO:0030145">
    <property type="term" value="F:manganese ion binding"/>
    <property type="evidence" value="ECO:0007669"/>
    <property type="project" value="UniProtKB-UniRule"/>
</dbReference>
<dbReference type="EC" id="2.7.7.-" evidence="8"/>
<evidence type="ECO:0000313" key="11">
    <source>
        <dbReference type="Proteomes" id="UP000183974"/>
    </source>
</evidence>
<dbReference type="Pfam" id="PF02696">
    <property type="entry name" value="SelO"/>
    <property type="match status" value="1"/>
</dbReference>
<dbReference type="RefSeq" id="WP_073035270.1">
    <property type="nucleotide sequence ID" value="NZ_BMLR01000007.1"/>
</dbReference>
<evidence type="ECO:0000256" key="9">
    <source>
        <dbReference type="SAM" id="MobiDB-lite"/>
    </source>
</evidence>
<keyword evidence="4 8" id="KW-0479">Metal-binding</keyword>
<evidence type="ECO:0000256" key="6">
    <source>
        <dbReference type="ARBA" id="ARBA00022840"/>
    </source>
</evidence>
<feature type="binding site" evidence="8">
    <location>
        <position position="121"/>
    </location>
    <ligand>
        <name>ATP</name>
        <dbReference type="ChEBI" id="CHEBI:30616"/>
    </ligand>
</feature>
<comment type="similarity">
    <text evidence="1 8">Belongs to the SELO family.</text>
</comment>
<feature type="binding site" evidence="8">
    <location>
        <position position="88"/>
    </location>
    <ligand>
        <name>ATP</name>
        <dbReference type="ChEBI" id="CHEBI:30616"/>
    </ligand>
</feature>
<keyword evidence="2 8" id="KW-0808">Transferase</keyword>
<comment type="cofactor">
    <cofactor evidence="8">
        <name>Mg(2+)</name>
        <dbReference type="ChEBI" id="CHEBI:18420"/>
    </cofactor>
    <cofactor evidence="8">
        <name>Mn(2+)</name>
        <dbReference type="ChEBI" id="CHEBI:29035"/>
    </cofactor>
</comment>
<comment type="catalytic activity">
    <reaction evidence="8">
        <text>L-tyrosyl-[protein] + ATP = O-(5'-adenylyl)-L-tyrosyl-[protein] + diphosphate</text>
        <dbReference type="Rhea" id="RHEA:54288"/>
        <dbReference type="Rhea" id="RHEA-COMP:10136"/>
        <dbReference type="Rhea" id="RHEA-COMP:13846"/>
        <dbReference type="ChEBI" id="CHEBI:30616"/>
        <dbReference type="ChEBI" id="CHEBI:33019"/>
        <dbReference type="ChEBI" id="CHEBI:46858"/>
        <dbReference type="ChEBI" id="CHEBI:83624"/>
        <dbReference type="EC" id="2.7.7.108"/>
    </reaction>
</comment>
<keyword evidence="3 8" id="KW-0548">Nucleotidyltransferase</keyword>
<dbReference type="HAMAP" id="MF_00692">
    <property type="entry name" value="SelO"/>
    <property type="match status" value="1"/>
</dbReference>
<feature type="binding site" evidence="8">
    <location>
        <position position="122"/>
    </location>
    <ligand>
        <name>ATP</name>
        <dbReference type="ChEBI" id="CHEBI:30616"/>
    </ligand>
</feature>
<feature type="region of interest" description="Disordered" evidence="9">
    <location>
        <begin position="450"/>
        <end position="473"/>
    </location>
</feature>
<feature type="binding site" evidence="8">
    <location>
        <position position="86"/>
    </location>
    <ligand>
        <name>ATP</name>
        <dbReference type="ChEBI" id="CHEBI:30616"/>
    </ligand>
</feature>
<dbReference type="GO" id="GO:0070733">
    <property type="term" value="F:AMPylase activity"/>
    <property type="evidence" value="ECO:0007669"/>
    <property type="project" value="UniProtKB-EC"/>
</dbReference>
<protein>
    <recommendedName>
        <fullName evidence="8">Protein nucleotidyltransferase YdiU</fullName>
        <ecNumber evidence="8">2.7.7.-</ecNumber>
    </recommendedName>
    <alternativeName>
        <fullName evidence="8">Protein adenylyltransferase YdiU</fullName>
        <ecNumber evidence="8">2.7.7.108</ecNumber>
    </alternativeName>
    <alternativeName>
        <fullName evidence="8">Protein uridylyltransferase YdiU</fullName>
        <ecNumber evidence="8">2.7.7.-</ecNumber>
    </alternativeName>
</protein>
<dbReference type="GO" id="GO:0000287">
    <property type="term" value="F:magnesium ion binding"/>
    <property type="evidence" value="ECO:0007669"/>
    <property type="project" value="UniProtKB-UniRule"/>
</dbReference>
<feature type="binding site" evidence="8">
    <location>
        <position position="255"/>
    </location>
    <ligand>
        <name>ATP</name>
        <dbReference type="ChEBI" id="CHEBI:30616"/>
    </ligand>
</feature>
<comment type="catalytic activity">
    <reaction evidence="8">
        <text>L-histidyl-[protein] + UTP = N(tele)-(5'-uridylyl)-L-histidyl-[protein] + diphosphate</text>
        <dbReference type="Rhea" id="RHEA:83891"/>
        <dbReference type="Rhea" id="RHEA-COMP:9745"/>
        <dbReference type="Rhea" id="RHEA-COMP:20239"/>
        <dbReference type="ChEBI" id="CHEBI:29979"/>
        <dbReference type="ChEBI" id="CHEBI:33019"/>
        <dbReference type="ChEBI" id="CHEBI:46398"/>
        <dbReference type="ChEBI" id="CHEBI:233474"/>
    </reaction>
</comment>
<dbReference type="Proteomes" id="UP000183974">
    <property type="component" value="Unassembled WGS sequence"/>
</dbReference>
<feature type="binding site" evidence="8">
    <location>
        <position position="89"/>
    </location>
    <ligand>
        <name>ATP</name>
        <dbReference type="ChEBI" id="CHEBI:30616"/>
    </ligand>
</feature>
<dbReference type="OrthoDB" id="9776281at2"/>
<comment type="catalytic activity">
    <reaction evidence="8">
        <text>L-tyrosyl-[protein] + UTP = O-(5'-uridylyl)-L-tyrosyl-[protein] + diphosphate</text>
        <dbReference type="Rhea" id="RHEA:83887"/>
        <dbReference type="Rhea" id="RHEA-COMP:10136"/>
        <dbReference type="Rhea" id="RHEA-COMP:20238"/>
        <dbReference type="ChEBI" id="CHEBI:33019"/>
        <dbReference type="ChEBI" id="CHEBI:46398"/>
        <dbReference type="ChEBI" id="CHEBI:46858"/>
        <dbReference type="ChEBI" id="CHEBI:90602"/>
    </reaction>
</comment>
<gene>
    <name evidence="8" type="primary">ydiU</name>
    <name evidence="8" type="synonym">selO</name>
    <name evidence="10" type="ORF">SAMN05444398_107165</name>
</gene>
<keyword evidence="6 8" id="KW-0067">ATP-binding</keyword>
<dbReference type="PANTHER" id="PTHR32057:SF14">
    <property type="entry name" value="PROTEIN ADENYLYLTRANSFERASE SELO, MITOCHONDRIAL"/>
    <property type="match status" value="1"/>
</dbReference>
<evidence type="ECO:0000313" key="10">
    <source>
        <dbReference type="EMBL" id="SHL93888.1"/>
    </source>
</evidence>
<comment type="catalytic activity">
    <reaction evidence="8">
        <text>L-seryl-[protein] + ATP = 3-O-(5'-adenylyl)-L-seryl-[protein] + diphosphate</text>
        <dbReference type="Rhea" id="RHEA:58120"/>
        <dbReference type="Rhea" id="RHEA-COMP:9863"/>
        <dbReference type="Rhea" id="RHEA-COMP:15073"/>
        <dbReference type="ChEBI" id="CHEBI:29999"/>
        <dbReference type="ChEBI" id="CHEBI:30616"/>
        <dbReference type="ChEBI" id="CHEBI:33019"/>
        <dbReference type="ChEBI" id="CHEBI:142516"/>
        <dbReference type="EC" id="2.7.7.108"/>
    </reaction>
</comment>
<dbReference type="STRING" id="337701.SAMN05444398_107165"/>
<sequence>MTLHIPFENSYARLPDRFYSRLAPVPVKAPTLLAFNDALAADLGIAPGAVEDMAQVFAGNMLPDGAEPLAQVYAGHQFGGFSPQLGDGRAHLLGEVMKNDGQRLDIQLKGSGLTPYSRMGDGRAWLGPVLREYVVSEAMHALGIPTTRALAAVATGESVYRETGALPGAVLTRVASSHLRVGTFQYFAARRDIPGLRALFEYTVKRHAPNAETPADLLQTVAERQAGLVAQWMSIGFIHGVMNTDNTTISGETIDYGPCAFMDSYHPDTVYSSIDAHGRYAFSSQPNVIVWNMAQLATALVALMPDQDAAVEDFTNIIHAMPDRIHSHWLRAYGRKIGIADATPEDESLIVDLLRLMAENRADFTNTFNALSNGAPRDQFLDPTAFDTWEPRWRSRIEAEDNPQDTMRTANPIYIPRNHRIEQMIQSAVAGDFRPFDRLMRVLSRPCDAQPDAQDLMRPPEPSEVVQQTFCGT</sequence>
<dbReference type="EC" id="2.7.7.108" evidence="8"/>
<keyword evidence="5 8" id="KW-0547">Nucleotide-binding</keyword>
<keyword evidence="11" id="KW-1185">Reference proteome</keyword>
<evidence type="ECO:0000256" key="2">
    <source>
        <dbReference type="ARBA" id="ARBA00022679"/>
    </source>
</evidence>
<keyword evidence="7 8" id="KW-0460">Magnesium</keyword>
<feature type="binding site" evidence="8">
    <location>
        <position position="255"/>
    </location>
    <ligand>
        <name>Mg(2+)</name>
        <dbReference type="ChEBI" id="CHEBI:18420"/>
    </ligand>
</feature>